<gene>
    <name evidence="3" type="ORF">A0H81_00116</name>
</gene>
<dbReference type="SUPFAM" id="SSF81383">
    <property type="entry name" value="F-box domain"/>
    <property type="match status" value="1"/>
</dbReference>
<dbReference type="SMART" id="SM00256">
    <property type="entry name" value="FBOX"/>
    <property type="match status" value="1"/>
</dbReference>
<dbReference type="CDD" id="cd09917">
    <property type="entry name" value="F-box_SF"/>
    <property type="match status" value="1"/>
</dbReference>
<dbReference type="PROSITE" id="PS50181">
    <property type="entry name" value="FBOX"/>
    <property type="match status" value="1"/>
</dbReference>
<comment type="caution">
    <text evidence="3">The sequence shown here is derived from an EMBL/GenBank/DDBJ whole genome shotgun (WGS) entry which is preliminary data.</text>
</comment>
<dbReference type="OMA" id="HDANERV"/>
<dbReference type="InterPro" id="IPR001810">
    <property type="entry name" value="F-box_dom"/>
</dbReference>
<evidence type="ECO:0000313" key="3">
    <source>
        <dbReference type="EMBL" id="OBZ79063.1"/>
    </source>
</evidence>
<dbReference type="Proteomes" id="UP000092993">
    <property type="component" value="Unassembled WGS sequence"/>
</dbReference>
<keyword evidence="4" id="KW-1185">Reference proteome</keyword>
<feature type="region of interest" description="Disordered" evidence="1">
    <location>
        <begin position="1"/>
        <end position="28"/>
    </location>
</feature>
<dbReference type="EMBL" id="LUGG01000001">
    <property type="protein sequence ID" value="OBZ79063.1"/>
    <property type="molecule type" value="Genomic_DNA"/>
</dbReference>
<sequence length="580" mass="66856">MARKSAKLCQNKVKPADTGSGRTSGTRRAIRGRRGGLANMPNMPLDIISEISTHLEPRDLLQLARTNKGFRAFFTSRASSALWKAARLNVHDLPDCPPFLSELEYANFVFSSHCHFCLKNGNSTIIWKIYMRCCSSCMNTQFIIPAHHMSTITTNLTNQQIKDHLVPVPIRDKYYRTGFCKYLAEKVAEALRDIPAEKSVNFLEKQKLLVKESKHAELLKDWSLRKRACRAEELKEIKQLRYDAIIFRLRKDGWGPELDFMEKRREIATFSRLDVFRQPAKLTDRTWPKVEEGLRPHLEEIRYRVIYHERDEVLRSRFRQFEDLISDFCGSTAQDQKVMPHLIDFLVMPEFQALGDAPNARIITTEDIRALRDQMPTLITRWNAAVKAELASLLSEYVAPQEDLELFDLATAIFSCSHSHCDHRSLHRYPDVVADNCLRQPAYLKASHITEYRDKAIEIACERPWDCKYTRGWTERRIGHAREVVRCCGKDPDRTLRQEMDALDVKLKCTTCEAERPYFHISPQTWDNKASGISTAPDLDAEAAELQIVHLGQYRCDPKSLLLVTDDGSAKVEELEDSRP</sequence>
<proteinExistence type="predicted"/>
<dbReference type="InterPro" id="IPR036047">
    <property type="entry name" value="F-box-like_dom_sf"/>
</dbReference>
<dbReference type="OrthoDB" id="2322499at2759"/>
<accession>A0A1C7MQD9</accession>
<evidence type="ECO:0000313" key="4">
    <source>
        <dbReference type="Proteomes" id="UP000092993"/>
    </source>
</evidence>
<dbReference type="AlphaFoldDB" id="A0A1C7MQD9"/>
<dbReference type="Pfam" id="PF00646">
    <property type="entry name" value="F-box"/>
    <property type="match status" value="1"/>
</dbReference>
<evidence type="ECO:0000256" key="1">
    <source>
        <dbReference type="SAM" id="MobiDB-lite"/>
    </source>
</evidence>
<protein>
    <recommendedName>
        <fullName evidence="2">F-box domain-containing protein</fullName>
    </recommendedName>
</protein>
<name>A0A1C7MQD9_GRIFR</name>
<organism evidence="3 4">
    <name type="scientific">Grifola frondosa</name>
    <name type="common">Maitake</name>
    <name type="synonym">Polyporus frondosus</name>
    <dbReference type="NCBI Taxonomy" id="5627"/>
    <lineage>
        <taxon>Eukaryota</taxon>
        <taxon>Fungi</taxon>
        <taxon>Dikarya</taxon>
        <taxon>Basidiomycota</taxon>
        <taxon>Agaricomycotina</taxon>
        <taxon>Agaricomycetes</taxon>
        <taxon>Polyporales</taxon>
        <taxon>Grifolaceae</taxon>
        <taxon>Grifola</taxon>
    </lineage>
</organism>
<feature type="domain" description="F-box" evidence="2">
    <location>
        <begin position="37"/>
        <end position="86"/>
    </location>
</feature>
<dbReference type="STRING" id="5627.A0A1C7MQD9"/>
<evidence type="ECO:0000259" key="2">
    <source>
        <dbReference type="PROSITE" id="PS50181"/>
    </source>
</evidence>
<reference evidence="3 4" key="1">
    <citation type="submission" date="2016-03" db="EMBL/GenBank/DDBJ databases">
        <title>Whole genome sequencing of Grifola frondosa 9006-11.</title>
        <authorList>
            <person name="Min B."/>
            <person name="Park H."/>
            <person name="Kim J.-G."/>
            <person name="Cho H."/>
            <person name="Oh Y.-L."/>
            <person name="Kong W.-S."/>
            <person name="Choi I.-G."/>
        </authorList>
    </citation>
    <scope>NUCLEOTIDE SEQUENCE [LARGE SCALE GENOMIC DNA]</scope>
    <source>
        <strain evidence="3 4">9006-11</strain>
    </source>
</reference>
<feature type="compositionally biased region" description="Low complexity" evidence="1">
    <location>
        <begin position="18"/>
        <end position="27"/>
    </location>
</feature>